<dbReference type="EMBL" id="BEZZ01072365">
    <property type="protein sequence ID" value="GCC42432.1"/>
    <property type="molecule type" value="Genomic_DNA"/>
</dbReference>
<feature type="non-terminal residue" evidence="1">
    <location>
        <position position="1"/>
    </location>
</feature>
<feature type="non-terminal residue" evidence="1">
    <location>
        <position position="60"/>
    </location>
</feature>
<comment type="caution">
    <text evidence="1">The sequence shown here is derived from an EMBL/GenBank/DDBJ whole genome shotgun (WGS) entry which is preliminary data.</text>
</comment>
<sequence>VGQPINFFERAPAVERQLGSIPATLSFLDKFPEFLERDEGEIGGGHLGLKNVAAESASSP</sequence>
<evidence type="ECO:0000313" key="2">
    <source>
        <dbReference type="Proteomes" id="UP000287033"/>
    </source>
</evidence>
<keyword evidence="2" id="KW-1185">Reference proteome</keyword>
<evidence type="ECO:0000313" key="1">
    <source>
        <dbReference type="EMBL" id="GCC42432.1"/>
    </source>
</evidence>
<dbReference type="AlphaFoldDB" id="A0A401TIF9"/>
<name>A0A401TIF9_CHIPU</name>
<organism evidence="1 2">
    <name type="scientific">Chiloscyllium punctatum</name>
    <name type="common">Brownbanded bambooshark</name>
    <name type="synonym">Hemiscyllium punctatum</name>
    <dbReference type="NCBI Taxonomy" id="137246"/>
    <lineage>
        <taxon>Eukaryota</taxon>
        <taxon>Metazoa</taxon>
        <taxon>Chordata</taxon>
        <taxon>Craniata</taxon>
        <taxon>Vertebrata</taxon>
        <taxon>Chondrichthyes</taxon>
        <taxon>Elasmobranchii</taxon>
        <taxon>Galeomorphii</taxon>
        <taxon>Galeoidea</taxon>
        <taxon>Orectolobiformes</taxon>
        <taxon>Hemiscylliidae</taxon>
        <taxon>Chiloscyllium</taxon>
    </lineage>
</organism>
<reference evidence="1 2" key="1">
    <citation type="journal article" date="2018" name="Nat. Ecol. Evol.">
        <title>Shark genomes provide insights into elasmobranch evolution and the origin of vertebrates.</title>
        <authorList>
            <person name="Hara Y"/>
            <person name="Yamaguchi K"/>
            <person name="Onimaru K"/>
            <person name="Kadota M"/>
            <person name="Koyanagi M"/>
            <person name="Keeley SD"/>
            <person name="Tatsumi K"/>
            <person name="Tanaka K"/>
            <person name="Motone F"/>
            <person name="Kageyama Y"/>
            <person name="Nozu R"/>
            <person name="Adachi N"/>
            <person name="Nishimura O"/>
            <person name="Nakagawa R"/>
            <person name="Tanegashima C"/>
            <person name="Kiyatake I"/>
            <person name="Matsumoto R"/>
            <person name="Murakumo K"/>
            <person name="Nishida K"/>
            <person name="Terakita A"/>
            <person name="Kuratani S"/>
            <person name="Sato K"/>
            <person name="Hyodo S Kuraku.S."/>
        </authorList>
    </citation>
    <scope>NUCLEOTIDE SEQUENCE [LARGE SCALE GENOMIC DNA]</scope>
</reference>
<protein>
    <submittedName>
        <fullName evidence="1">Uncharacterized protein</fullName>
    </submittedName>
</protein>
<proteinExistence type="predicted"/>
<gene>
    <name evidence="1" type="ORF">chiPu_0026099</name>
</gene>
<accession>A0A401TIF9</accession>
<dbReference type="Proteomes" id="UP000287033">
    <property type="component" value="Unassembled WGS sequence"/>
</dbReference>